<sequence length="295" mass="32561">MARITKTPLLDVLINRLGLEASAIGPGKPANTRKIKRLLTSDKVLQLFSEDTRANQNQLLISLISDTPETIELLLSALSREQKRSVLLLFGRQPPALSTQAAAKYAMLLARSNEPASIRAVLPGILQNSGMKAIGAALASLYQENCLDYGLLLNLIQSLTTEDKHPEPLAATILRSTRQQQNHAMHKHIQVFYSLIFQALPDYQNYWAQCTGLPAEDCPVQTDSLSLQSSLMHLSQQVVEQLCSAQSHEDLVNFTSQHSWRKIQPKASATLKNPDPATGDFIFRAFASLLPQKVA</sequence>
<reference evidence="1 2" key="1">
    <citation type="submission" date="2017-03" db="EMBL/GenBank/DDBJ databases">
        <authorList>
            <person name="Afonso C.L."/>
            <person name="Miller P.J."/>
            <person name="Scott M.A."/>
            <person name="Spackman E."/>
            <person name="Goraichik I."/>
            <person name="Dimitrov K.M."/>
            <person name="Suarez D.L."/>
            <person name="Swayne D.E."/>
        </authorList>
    </citation>
    <scope>NUCLEOTIDE SEQUENCE [LARGE SCALE GENOMIC DNA]</scope>
    <source>
        <strain evidence="1">SB41UT1</strain>
    </source>
</reference>
<protein>
    <submittedName>
        <fullName evidence="1">Uncharacterized protein</fullName>
    </submittedName>
</protein>
<proteinExistence type="predicted"/>
<dbReference type="SUPFAM" id="SSF46458">
    <property type="entry name" value="Globin-like"/>
    <property type="match status" value="1"/>
</dbReference>
<evidence type="ECO:0000313" key="2">
    <source>
        <dbReference type="Proteomes" id="UP000196573"/>
    </source>
</evidence>
<dbReference type="InterPro" id="IPR009050">
    <property type="entry name" value="Globin-like_sf"/>
</dbReference>
<dbReference type="Proteomes" id="UP000196573">
    <property type="component" value="Unassembled WGS sequence"/>
</dbReference>
<name>A0A1X7AJ08_9GAMM</name>
<organism evidence="1 2">
    <name type="scientific">Parendozoicomonas haliclonae</name>
    <dbReference type="NCBI Taxonomy" id="1960125"/>
    <lineage>
        <taxon>Bacteria</taxon>
        <taxon>Pseudomonadati</taxon>
        <taxon>Pseudomonadota</taxon>
        <taxon>Gammaproteobacteria</taxon>
        <taxon>Oceanospirillales</taxon>
        <taxon>Endozoicomonadaceae</taxon>
        <taxon>Parendozoicomonas</taxon>
    </lineage>
</organism>
<keyword evidence="2" id="KW-1185">Reference proteome</keyword>
<evidence type="ECO:0000313" key="1">
    <source>
        <dbReference type="EMBL" id="SMA45981.1"/>
    </source>
</evidence>
<gene>
    <name evidence="1" type="ORF">EHSB41UT_02052</name>
</gene>
<dbReference type="AlphaFoldDB" id="A0A1X7AJ08"/>
<dbReference type="EMBL" id="FWPT01000004">
    <property type="protein sequence ID" value="SMA45981.1"/>
    <property type="molecule type" value="Genomic_DNA"/>
</dbReference>
<accession>A0A1X7AJ08</accession>